<dbReference type="InterPro" id="IPR055126">
    <property type="entry name" value="EDR4-like_N"/>
</dbReference>
<evidence type="ECO:0000259" key="2">
    <source>
        <dbReference type="Pfam" id="PF11331"/>
    </source>
</evidence>
<dbReference type="Pfam" id="PF22910">
    <property type="entry name" value="EDR4-like_1st"/>
    <property type="match status" value="1"/>
</dbReference>
<sequence>MATQTSTKIRLVRCPKCRQILPELPGVSLYKCGVCDTILQAKIRNLETNGTESSSNQTSSASTIIQQDCVSEENNEASSSKHDSTKSGSSLDNEDNVRCQDSLQEGDSFAGTVKNLPDLESPPQNDEKGPICFADQNVGFHKNDDASQGLKVDGAATNNGLPAFRNSRREKNTSASADGSIVSFYLSSPEHFPARNFGRISSLDTLESSPPAAYNKHESRGNNNFYAYYDGSESSYDGTDFERASHFSRKNKDMGPAETNYWSTMNPSSHRPIKSSPWAPRATKSSEINTRAKYRGNLLPPRPGFNSSSEPDKSELLRTVNELKDQLNRMNFPEISSPNRMPPSGNIYNPRCNIPRLAFSGDAASHYMHRDICSCPHCSPQNYHYSAQFPTNYSCGAHTSPHRYRTSSEFSLRKSNDMKRSHPAKRHLRPLAGGAPFVACYRCSELLLLPADFILFEKRYHRLKCNACKKVLKYSLLEGTRLVPYLPEASAPPPSATSRRNTPGPPPPRPLSHCSSCGNVDAVSYSDDYGRSLCKSCSTGGEAEVRLPPSFDEEAERKSYYYNIKMKSTLKSKATSEIEEIPESSNSPLHRLMGYSSPSQVLNK</sequence>
<dbReference type="Proteomes" id="UP000030748">
    <property type="component" value="Unassembled WGS sequence"/>
</dbReference>
<dbReference type="InterPro" id="IPR040244">
    <property type="entry name" value="EDR4-like"/>
</dbReference>
<name>A0A022PX77_ERYGU</name>
<dbReference type="PhylomeDB" id="A0A022PX77"/>
<feature type="region of interest" description="Disordered" evidence="1">
    <location>
        <begin position="110"/>
        <end position="131"/>
    </location>
</feature>
<dbReference type="EMBL" id="KI632289">
    <property type="protein sequence ID" value="EYU20134.1"/>
    <property type="molecule type" value="Genomic_DNA"/>
</dbReference>
<evidence type="ECO:0000256" key="1">
    <source>
        <dbReference type="SAM" id="MobiDB-lite"/>
    </source>
</evidence>
<dbReference type="Pfam" id="PF11331">
    <property type="entry name" value="Zn_ribbon_12"/>
    <property type="match status" value="1"/>
</dbReference>
<feature type="region of interest" description="Disordered" evidence="1">
    <location>
        <begin position="406"/>
        <end position="425"/>
    </location>
</feature>
<dbReference type="OrthoDB" id="1930285at2759"/>
<feature type="compositionally biased region" description="Low complexity" evidence="1">
    <location>
        <begin position="48"/>
        <end position="66"/>
    </location>
</feature>
<feature type="region of interest" description="Disordered" evidence="1">
    <location>
        <begin position="48"/>
        <end position="95"/>
    </location>
</feature>
<protein>
    <submittedName>
        <fullName evidence="4">Uncharacterized protein</fullName>
    </submittedName>
</protein>
<feature type="region of interest" description="Disordered" evidence="1">
    <location>
        <begin position="572"/>
        <end position="604"/>
    </location>
</feature>
<dbReference type="PANTHER" id="PTHR31105:SF38">
    <property type="entry name" value="PROTEIN ENHANCED DISEASE RESISTANCE 4"/>
    <property type="match status" value="1"/>
</dbReference>
<evidence type="ECO:0000313" key="5">
    <source>
        <dbReference type="Proteomes" id="UP000030748"/>
    </source>
</evidence>
<evidence type="ECO:0000259" key="3">
    <source>
        <dbReference type="Pfam" id="PF22910"/>
    </source>
</evidence>
<feature type="region of interest" description="Disordered" evidence="1">
    <location>
        <begin position="487"/>
        <end position="513"/>
    </location>
</feature>
<gene>
    <name evidence="4" type="ORF">MIMGU_mgv1a003156mg</name>
</gene>
<feature type="domain" description="Enhanced disease resistance 4-like N-terminal" evidence="3">
    <location>
        <begin position="8"/>
        <end position="41"/>
    </location>
</feature>
<dbReference type="KEGG" id="egt:105977518"/>
<dbReference type="STRING" id="4155.A0A022PX77"/>
<dbReference type="AlphaFoldDB" id="A0A022PX77"/>
<dbReference type="OMA" id="LENLEYC"/>
<feature type="domain" description="Probable zinc-ribbon" evidence="2">
    <location>
        <begin position="432"/>
        <end position="476"/>
    </location>
</feature>
<dbReference type="eggNOG" id="ENOG502QS0Z">
    <property type="taxonomic scope" value="Eukaryota"/>
</dbReference>
<reference evidence="4 5" key="1">
    <citation type="journal article" date="2013" name="Proc. Natl. Acad. Sci. U.S.A.">
        <title>Fine-scale variation in meiotic recombination in Mimulus inferred from population shotgun sequencing.</title>
        <authorList>
            <person name="Hellsten U."/>
            <person name="Wright K.M."/>
            <person name="Jenkins J."/>
            <person name="Shu S."/>
            <person name="Yuan Y."/>
            <person name="Wessler S.R."/>
            <person name="Schmutz J."/>
            <person name="Willis J.H."/>
            <person name="Rokhsar D.S."/>
        </authorList>
    </citation>
    <scope>NUCLEOTIDE SEQUENCE [LARGE SCALE GENOMIC DNA]</scope>
    <source>
        <strain evidence="5">cv. DUN x IM62</strain>
    </source>
</reference>
<proteinExistence type="predicted"/>
<dbReference type="PANTHER" id="PTHR31105">
    <property type="entry name" value="EXTRA-LARGE G-PROTEIN-LIKE"/>
    <property type="match status" value="1"/>
</dbReference>
<dbReference type="GO" id="GO:1900150">
    <property type="term" value="P:regulation of defense response to fungus"/>
    <property type="evidence" value="ECO:0007669"/>
    <property type="project" value="InterPro"/>
</dbReference>
<dbReference type="InterPro" id="IPR021480">
    <property type="entry name" value="Zinc_ribbon_12"/>
</dbReference>
<evidence type="ECO:0000313" key="4">
    <source>
        <dbReference type="EMBL" id="EYU20134.1"/>
    </source>
</evidence>
<feature type="compositionally biased region" description="Basic and acidic residues" evidence="1">
    <location>
        <begin position="411"/>
        <end position="420"/>
    </location>
</feature>
<feature type="region of interest" description="Disordered" evidence="1">
    <location>
        <begin position="295"/>
        <end position="314"/>
    </location>
</feature>
<keyword evidence="5" id="KW-1185">Reference proteome</keyword>
<accession>A0A022PX77</accession>
<feature type="region of interest" description="Disordered" evidence="1">
    <location>
        <begin position="262"/>
        <end position="289"/>
    </location>
</feature>
<organism evidence="4 5">
    <name type="scientific">Erythranthe guttata</name>
    <name type="common">Yellow monkey flower</name>
    <name type="synonym">Mimulus guttatus</name>
    <dbReference type="NCBI Taxonomy" id="4155"/>
    <lineage>
        <taxon>Eukaryota</taxon>
        <taxon>Viridiplantae</taxon>
        <taxon>Streptophyta</taxon>
        <taxon>Embryophyta</taxon>
        <taxon>Tracheophyta</taxon>
        <taxon>Spermatophyta</taxon>
        <taxon>Magnoliopsida</taxon>
        <taxon>eudicotyledons</taxon>
        <taxon>Gunneridae</taxon>
        <taxon>Pentapetalae</taxon>
        <taxon>asterids</taxon>
        <taxon>lamiids</taxon>
        <taxon>Lamiales</taxon>
        <taxon>Phrymaceae</taxon>
        <taxon>Erythranthe</taxon>
    </lineage>
</organism>